<comment type="caution">
    <text evidence="1">The sequence shown here is derived from an EMBL/GenBank/DDBJ whole genome shotgun (WGS) entry which is preliminary data.</text>
</comment>
<keyword evidence="2" id="KW-1185">Reference proteome</keyword>
<organism evidence="1 2">
    <name type="scientific">Meridianimarinicoccus aquatilis</name>
    <dbReference type="NCBI Taxonomy" id="2552766"/>
    <lineage>
        <taxon>Bacteria</taxon>
        <taxon>Pseudomonadati</taxon>
        <taxon>Pseudomonadota</taxon>
        <taxon>Alphaproteobacteria</taxon>
        <taxon>Rhodobacterales</taxon>
        <taxon>Paracoccaceae</taxon>
        <taxon>Meridianimarinicoccus</taxon>
    </lineage>
</organism>
<dbReference type="Gene3D" id="3.30.300.180">
    <property type="match status" value="1"/>
</dbReference>
<sequence length="234" mass="25623">MQPGRVTGPGSGVHKYDILTAVAIAGLHGSTTQQVSALRLISLITARYNWQRNELSIGQAEMARLWGVNERTAKREVKRLLAMGLLDVKRAGVRGRVASYRLNLDVLESLSRPVWGAVGRDFADRVEKTLTKPAAADSKVLKVDFTQAVRLPEPVGGDDPRWQIVMRELADQQPEAFANWYHRLTLGSLADGVVEIRAPNGFVLDYVATHLAGPVTAAVERTFGTCRINLVKSG</sequence>
<accession>A0A4R6AQ76</accession>
<dbReference type="OrthoDB" id="7657434at2"/>
<reference evidence="1 2" key="1">
    <citation type="submission" date="2019-03" db="EMBL/GenBank/DDBJ databases">
        <title>Rhodobacteraceae bacterium SM1902, a new member of the family Rhodobacteraceae isolated from Yantai.</title>
        <authorList>
            <person name="Sun Y."/>
        </authorList>
    </citation>
    <scope>NUCLEOTIDE SEQUENCE [LARGE SCALE GENOMIC DNA]</scope>
    <source>
        <strain evidence="1 2">SM1902</strain>
    </source>
</reference>
<name>A0A4R6AQ76_9RHOB</name>
<evidence type="ECO:0008006" key="3">
    <source>
        <dbReference type="Google" id="ProtNLM"/>
    </source>
</evidence>
<dbReference type="RefSeq" id="WP_133344464.1">
    <property type="nucleotide sequence ID" value="NZ_SMZO01000080.1"/>
</dbReference>
<gene>
    <name evidence="1" type="ORF">E2L05_19005</name>
</gene>
<dbReference type="EMBL" id="SMZO01000080">
    <property type="protein sequence ID" value="TDL83833.1"/>
    <property type="molecule type" value="Genomic_DNA"/>
</dbReference>
<dbReference type="InterPro" id="IPR038454">
    <property type="entry name" value="DnaA_N_sf"/>
</dbReference>
<proteinExistence type="predicted"/>
<evidence type="ECO:0000313" key="1">
    <source>
        <dbReference type="EMBL" id="TDL83833.1"/>
    </source>
</evidence>
<evidence type="ECO:0000313" key="2">
    <source>
        <dbReference type="Proteomes" id="UP000294562"/>
    </source>
</evidence>
<dbReference type="Proteomes" id="UP000294562">
    <property type="component" value="Unassembled WGS sequence"/>
</dbReference>
<dbReference type="AlphaFoldDB" id="A0A4R6AQ76"/>
<protein>
    <recommendedName>
        <fullName evidence="3">DnaA N-terminal domain-containing protein</fullName>
    </recommendedName>
</protein>